<reference evidence="1 2" key="1">
    <citation type="submission" date="2022-11" db="EMBL/GenBank/DDBJ databases">
        <title>Minimal conservation of predation-associated metabolite biosynthetic gene clusters underscores biosynthetic potential of Myxococcota including descriptions for ten novel species: Archangium lansinium sp. nov., Myxococcus landrumus sp. nov., Nannocystis bai.</title>
        <authorList>
            <person name="Ahearne A."/>
            <person name="Stevens C."/>
            <person name="Dowd S."/>
        </authorList>
    </citation>
    <scope>NUCLEOTIDE SEQUENCE [LARGE SCALE GENOMIC DNA]</scope>
    <source>
        <strain evidence="1 2">NCELM</strain>
    </source>
</reference>
<dbReference type="EMBL" id="JAQNDN010000024">
    <property type="protein sequence ID" value="MDC0674525.1"/>
    <property type="molecule type" value="Genomic_DNA"/>
</dbReference>
<comment type="caution">
    <text evidence="1">The sequence shown here is derived from an EMBL/GenBank/DDBJ whole genome shotgun (WGS) entry which is preliminary data.</text>
</comment>
<name>A0ABT5BK49_9BACT</name>
<dbReference type="RefSeq" id="WP_272008849.1">
    <property type="nucleotide sequence ID" value="NZ_JAQNDN010000024.1"/>
</dbReference>
<organism evidence="1 2">
    <name type="scientific">Nannocystis radixulma</name>
    <dbReference type="NCBI Taxonomy" id="2995305"/>
    <lineage>
        <taxon>Bacteria</taxon>
        <taxon>Pseudomonadati</taxon>
        <taxon>Myxococcota</taxon>
        <taxon>Polyangia</taxon>
        <taxon>Nannocystales</taxon>
        <taxon>Nannocystaceae</taxon>
        <taxon>Nannocystis</taxon>
    </lineage>
</organism>
<protein>
    <submittedName>
        <fullName evidence="1">Uncharacterized protein</fullName>
    </submittedName>
</protein>
<proteinExistence type="predicted"/>
<dbReference type="Proteomes" id="UP001217838">
    <property type="component" value="Unassembled WGS sequence"/>
</dbReference>
<accession>A0ABT5BK49</accession>
<evidence type="ECO:0000313" key="2">
    <source>
        <dbReference type="Proteomes" id="UP001217838"/>
    </source>
</evidence>
<evidence type="ECO:0000313" key="1">
    <source>
        <dbReference type="EMBL" id="MDC0674525.1"/>
    </source>
</evidence>
<keyword evidence="2" id="KW-1185">Reference proteome</keyword>
<gene>
    <name evidence="1" type="ORF">POL58_42655</name>
</gene>
<sequence>MFTLYRADSRPKDKIKDPKKPGFRAWVELSLGESQDLIRRVAINFQQPVAIPRGATEVNRLLADSNGRLIGITTLYELIRNVVSSTTIQVSTATSEVTGGRTADTKYKIELDFPLYQRKAQRSGLSPEVQTVNSVAELGQSRVDAYLITDTSTIDGASLIALYKESQRESESAPRNGEMAFLTPIPLTWITEYQVGGGTWQSM</sequence>